<reference evidence="1" key="2">
    <citation type="journal article" date="2018" name="Plant J.">
        <title>The Physcomitrella patens chromosome-scale assembly reveals moss genome structure and evolution.</title>
        <authorList>
            <person name="Lang D."/>
            <person name="Ullrich K.K."/>
            <person name="Murat F."/>
            <person name="Fuchs J."/>
            <person name="Jenkins J."/>
            <person name="Haas F.B."/>
            <person name="Piednoel M."/>
            <person name="Gundlach H."/>
            <person name="Van Bel M."/>
            <person name="Meyberg R."/>
            <person name="Vives C."/>
            <person name="Morata J."/>
            <person name="Symeonidi A."/>
            <person name="Hiss M."/>
            <person name="Muchero W."/>
            <person name="Kamisugi Y."/>
            <person name="Saleh O."/>
            <person name="Blanc G."/>
            <person name="Decker E.L."/>
            <person name="van Gessel N."/>
            <person name="Grimwood J."/>
            <person name="Hayes R.D."/>
            <person name="Graham S.W."/>
            <person name="Gunter L.E."/>
            <person name="McDaniel S.F."/>
            <person name="Hoernstein S.N.W."/>
            <person name="Larsson A."/>
            <person name="Li F.W."/>
            <person name="Perroud P.F."/>
            <person name="Phillips J."/>
            <person name="Ranjan P."/>
            <person name="Rokshar D.S."/>
            <person name="Rothfels C.J."/>
            <person name="Schneider L."/>
            <person name="Shu S."/>
            <person name="Stevenson D.W."/>
            <person name="Thummler F."/>
            <person name="Tillich M."/>
            <person name="Villarreal Aguilar J.C."/>
            <person name="Widiez T."/>
            <person name="Wong G.K."/>
            <person name="Wymore A."/>
            <person name="Zhang Y."/>
            <person name="Zimmer A.D."/>
            <person name="Quatrano R.S."/>
            <person name="Mayer K.F.X."/>
            <person name="Goodstein D."/>
            <person name="Casacuberta J.M."/>
            <person name="Vandepoele K."/>
            <person name="Reski R."/>
            <person name="Cuming A.C."/>
            <person name="Tuskan G.A."/>
            <person name="Maumus F."/>
            <person name="Salse J."/>
            <person name="Schmutz J."/>
            <person name="Rensing S.A."/>
        </authorList>
    </citation>
    <scope>NUCLEOTIDE SEQUENCE [LARGE SCALE GENOMIC DNA]</scope>
</reference>
<gene>
    <name evidence="1" type="ORF">PHYPA_031127</name>
</gene>
<proteinExistence type="predicted"/>
<sequence>MYSYKTNTMDDPLTMRWRDAKNSAPALDLSYKSSKASMLKNKSSKTASITNIHHPMLYPPSFRQTKDLLTNPRWNINSPSPTTTIPCSQRHKLQDHRTFMVRNRTGSFSGLASNYKEIHCHHLPQCFATRPYTTTSSQPDA</sequence>
<dbReference type="PaxDb" id="3218-PP1S411_31V6.1"/>
<dbReference type="AlphaFoldDB" id="A0A2K1IA01"/>
<accession>A0A2K1IA01</accession>
<name>A0A2K1IA01_PHYPA</name>
<evidence type="ECO:0000313" key="1">
    <source>
        <dbReference type="EMBL" id="PNR26105.1"/>
    </source>
</evidence>
<organism evidence="1">
    <name type="scientific">Physcomitrium patens</name>
    <name type="common">Spreading-leaved earth moss</name>
    <name type="synonym">Physcomitrella patens</name>
    <dbReference type="NCBI Taxonomy" id="3218"/>
    <lineage>
        <taxon>Eukaryota</taxon>
        <taxon>Viridiplantae</taxon>
        <taxon>Streptophyta</taxon>
        <taxon>Embryophyta</taxon>
        <taxon>Bryophyta</taxon>
        <taxon>Bryophytina</taxon>
        <taxon>Bryopsida</taxon>
        <taxon>Funariidae</taxon>
        <taxon>Funariales</taxon>
        <taxon>Funariaceae</taxon>
        <taxon>Physcomitrium</taxon>
    </lineage>
</organism>
<protein>
    <submittedName>
        <fullName evidence="1">Uncharacterized protein</fullName>
    </submittedName>
</protein>
<dbReference type="EMBL" id="ABEU02000064">
    <property type="protein sequence ID" value="PNR26105.1"/>
    <property type="molecule type" value="Genomic_DNA"/>
</dbReference>
<dbReference type="InParanoid" id="A0A2K1IA01"/>
<reference evidence="1" key="1">
    <citation type="journal article" date="2008" name="Science">
        <title>The Physcomitrella genome reveals evolutionary insights into the conquest of land by plants.</title>
        <authorList>
            <person name="Rensing S."/>
            <person name="Lang D."/>
            <person name="Zimmer A."/>
            <person name="Terry A."/>
            <person name="Salamov A."/>
            <person name="Shapiro H."/>
            <person name="Nishiyama T."/>
            <person name="Perroud P.-F."/>
            <person name="Lindquist E."/>
            <person name="Kamisugi Y."/>
            <person name="Tanahashi T."/>
            <person name="Sakakibara K."/>
            <person name="Fujita T."/>
            <person name="Oishi K."/>
            <person name="Shin-I T."/>
            <person name="Kuroki Y."/>
            <person name="Toyoda A."/>
            <person name="Suzuki Y."/>
            <person name="Hashimoto A."/>
            <person name="Yamaguchi K."/>
            <person name="Sugano A."/>
            <person name="Kohara Y."/>
            <person name="Fujiyama A."/>
            <person name="Anterola A."/>
            <person name="Aoki S."/>
            <person name="Ashton N."/>
            <person name="Barbazuk W.B."/>
            <person name="Barker E."/>
            <person name="Bennetzen J."/>
            <person name="Bezanilla M."/>
            <person name="Blankenship R."/>
            <person name="Cho S.H."/>
            <person name="Dutcher S."/>
            <person name="Estelle M."/>
            <person name="Fawcett J.A."/>
            <person name="Gundlach H."/>
            <person name="Hanada K."/>
            <person name="Heyl A."/>
            <person name="Hicks K.A."/>
            <person name="Hugh J."/>
            <person name="Lohr M."/>
            <person name="Mayer K."/>
            <person name="Melkozernov A."/>
            <person name="Murata T."/>
            <person name="Nelson D."/>
            <person name="Pils B."/>
            <person name="Prigge M."/>
            <person name="Reiss B."/>
            <person name="Renner T."/>
            <person name="Rombauts S."/>
            <person name="Rushton P."/>
            <person name="Sanderfoot A."/>
            <person name="Schween G."/>
            <person name="Shiu S.-H."/>
            <person name="Stueber K."/>
            <person name="Theodoulou F.L."/>
            <person name="Tu H."/>
            <person name="Van de Peer Y."/>
            <person name="Verrier P.J."/>
            <person name="Waters E."/>
            <person name="Wood A."/>
            <person name="Yang L."/>
            <person name="Cove D."/>
            <person name="Cuming A."/>
            <person name="Hasebe M."/>
            <person name="Lucas S."/>
            <person name="Mishler D.B."/>
            <person name="Reski R."/>
            <person name="Grigoriev I."/>
            <person name="Quatrano R.S."/>
            <person name="Boore J.L."/>
        </authorList>
    </citation>
    <scope>NUCLEOTIDE SEQUENCE [LARGE SCALE GENOMIC DNA]</scope>
</reference>
<comment type="caution">
    <text evidence="1">The sequence shown here is derived from an EMBL/GenBank/DDBJ whole genome shotgun (WGS) entry which is preliminary data.</text>
</comment>